<keyword evidence="3" id="KW-1185">Reference proteome</keyword>
<dbReference type="InterPro" id="IPR040299">
    <property type="entry name" value="RF2K-like"/>
</dbReference>
<gene>
    <name evidence="2" type="ORF">RND71_023514</name>
</gene>
<sequence>MLTSLASFPNPESKASDPLEAVEMPKDAENKNKVKKKSESSYLRKLLAYRRRKHILYARLEDLLLQTDVAVSESGEQFKPIVSVPAGLHPPGLQSQLIINNRRRLRFPVQEKRASIICGAALNARCAEGQTQTVTRESSTITVAPVQGNLFMLLIEIGNCAQRSTELDDGGSGFPPRDDDGGGGGGGGGGGHWKGGFFFFGFLVFLGFLKDQE</sequence>
<dbReference type="GO" id="GO:0009658">
    <property type="term" value="P:chloroplast organization"/>
    <property type="evidence" value="ECO:0007669"/>
    <property type="project" value="TreeGrafter"/>
</dbReference>
<feature type="region of interest" description="Disordered" evidence="1">
    <location>
        <begin position="166"/>
        <end position="187"/>
    </location>
</feature>
<name>A0AAE1RVA4_9SOLA</name>
<organism evidence="2 3">
    <name type="scientific">Anisodus tanguticus</name>
    <dbReference type="NCBI Taxonomy" id="243964"/>
    <lineage>
        <taxon>Eukaryota</taxon>
        <taxon>Viridiplantae</taxon>
        <taxon>Streptophyta</taxon>
        <taxon>Embryophyta</taxon>
        <taxon>Tracheophyta</taxon>
        <taxon>Spermatophyta</taxon>
        <taxon>Magnoliopsida</taxon>
        <taxon>eudicotyledons</taxon>
        <taxon>Gunneridae</taxon>
        <taxon>Pentapetalae</taxon>
        <taxon>asterids</taxon>
        <taxon>lamiids</taxon>
        <taxon>Solanales</taxon>
        <taxon>Solanaceae</taxon>
        <taxon>Solanoideae</taxon>
        <taxon>Hyoscyameae</taxon>
        <taxon>Anisodus</taxon>
    </lineage>
</organism>
<dbReference type="PANTHER" id="PTHR34938">
    <property type="entry name" value="PROTEIN FERTILITY RESTORER RF2, MITOCHONDRIAL"/>
    <property type="match status" value="1"/>
</dbReference>
<dbReference type="GO" id="GO:0009507">
    <property type="term" value="C:chloroplast"/>
    <property type="evidence" value="ECO:0007669"/>
    <property type="project" value="TreeGrafter"/>
</dbReference>
<dbReference type="PANTHER" id="PTHR34938:SF1">
    <property type="entry name" value="PROTEIN FERTILITY RESTORER RF2, MITOCHONDRIAL"/>
    <property type="match status" value="1"/>
</dbReference>
<dbReference type="GO" id="GO:0010027">
    <property type="term" value="P:thylakoid membrane organization"/>
    <property type="evidence" value="ECO:0007669"/>
    <property type="project" value="TreeGrafter"/>
</dbReference>
<dbReference type="Proteomes" id="UP001291623">
    <property type="component" value="Unassembled WGS sequence"/>
</dbReference>
<evidence type="ECO:0000313" key="2">
    <source>
        <dbReference type="EMBL" id="KAK4357904.1"/>
    </source>
</evidence>
<accession>A0AAE1RVA4</accession>
<evidence type="ECO:0000313" key="3">
    <source>
        <dbReference type="Proteomes" id="UP001291623"/>
    </source>
</evidence>
<reference evidence="2" key="1">
    <citation type="submission" date="2023-12" db="EMBL/GenBank/DDBJ databases">
        <title>Genome assembly of Anisodus tanguticus.</title>
        <authorList>
            <person name="Wang Y.-J."/>
        </authorList>
    </citation>
    <scope>NUCLEOTIDE SEQUENCE</scope>
    <source>
        <strain evidence="2">KB-2021</strain>
        <tissue evidence="2">Leaf</tissue>
    </source>
</reference>
<feature type="compositionally biased region" description="Basic and acidic residues" evidence="1">
    <location>
        <begin position="23"/>
        <end position="32"/>
    </location>
</feature>
<protein>
    <submittedName>
        <fullName evidence="2">Uncharacterized protein</fullName>
    </submittedName>
</protein>
<proteinExistence type="predicted"/>
<feature type="region of interest" description="Disordered" evidence="1">
    <location>
        <begin position="1"/>
        <end position="36"/>
    </location>
</feature>
<dbReference type="EMBL" id="JAVYJV010000012">
    <property type="protein sequence ID" value="KAK4357904.1"/>
    <property type="molecule type" value="Genomic_DNA"/>
</dbReference>
<evidence type="ECO:0000256" key="1">
    <source>
        <dbReference type="SAM" id="MobiDB-lite"/>
    </source>
</evidence>
<dbReference type="AlphaFoldDB" id="A0AAE1RVA4"/>
<comment type="caution">
    <text evidence="2">The sequence shown here is derived from an EMBL/GenBank/DDBJ whole genome shotgun (WGS) entry which is preliminary data.</text>
</comment>